<dbReference type="InterPro" id="IPR011009">
    <property type="entry name" value="Kinase-like_dom_sf"/>
</dbReference>
<name>A0A8H6XKM0_9AGAR</name>
<sequence length="148" mass="16206">MLTSSAGDFLFSRLKLPLGLTLLPKVAFLTSIEANIPVQAILMVPIVTRVSPSRVTEKCSLERALKHLKKEATIWIQLDDIHVAKFYGVAEVGGRPALILEWCSQGTATDYLKSKSLHERLGVIRSLATGLAYVHSRNVVHGDLKGVC</sequence>
<feature type="active site" description="Proton acceptor" evidence="6">
    <location>
        <position position="143"/>
    </location>
</feature>
<dbReference type="OrthoDB" id="4062651at2759"/>
<protein>
    <submittedName>
        <fullName evidence="9">TKL/TKL-ccin protein kinase</fullName>
    </submittedName>
</protein>
<feature type="domain" description="Protein kinase" evidence="8">
    <location>
        <begin position="1"/>
        <end position="148"/>
    </location>
</feature>
<dbReference type="Gene3D" id="1.10.510.10">
    <property type="entry name" value="Transferase(Phosphotransferase) domain 1"/>
    <property type="match status" value="1"/>
</dbReference>
<feature type="cross-link" description="Glycyl lysine isopeptide (Lys-Gly) (interchain with G-Cter in SUMO2)" evidence="7">
    <location>
        <position position="145"/>
    </location>
</feature>
<organism evidence="9 10">
    <name type="scientific">Mycena venus</name>
    <dbReference type="NCBI Taxonomy" id="2733690"/>
    <lineage>
        <taxon>Eukaryota</taxon>
        <taxon>Fungi</taxon>
        <taxon>Dikarya</taxon>
        <taxon>Basidiomycota</taxon>
        <taxon>Agaricomycotina</taxon>
        <taxon>Agaricomycetes</taxon>
        <taxon>Agaricomycetidae</taxon>
        <taxon>Agaricales</taxon>
        <taxon>Marasmiineae</taxon>
        <taxon>Mycenaceae</taxon>
        <taxon>Mycena</taxon>
    </lineage>
</organism>
<evidence type="ECO:0000256" key="4">
    <source>
        <dbReference type="ARBA" id="ARBA00022777"/>
    </source>
</evidence>
<dbReference type="SUPFAM" id="SSF56112">
    <property type="entry name" value="Protein kinase-like (PK-like)"/>
    <property type="match status" value="1"/>
</dbReference>
<reference evidence="9" key="1">
    <citation type="submission" date="2020-05" db="EMBL/GenBank/DDBJ databases">
        <title>Mycena genomes resolve the evolution of fungal bioluminescence.</title>
        <authorList>
            <person name="Tsai I.J."/>
        </authorList>
    </citation>
    <scope>NUCLEOTIDE SEQUENCE</scope>
    <source>
        <strain evidence="9">CCC161011</strain>
    </source>
</reference>
<proteinExistence type="predicted"/>
<evidence type="ECO:0000256" key="3">
    <source>
        <dbReference type="ARBA" id="ARBA00022741"/>
    </source>
</evidence>
<evidence type="ECO:0000256" key="6">
    <source>
        <dbReference type="PIRSR" id="PIRSR630616-1"/>
    </source>
</evidence>
<accession>A0A8H6XKM0</accession>
<keyword evidence="10" id="KW-1185">Reference proteome</keyword>
<dbReference type="GO" id="GO:0004674">
    <property type="term" value="F:protein serine/threonine kinase activity"/>
    <property type="evidence" value="ECO:0007669"/>
    <property type="project" value="UniProtKB-KW"/>
</dbReference>
<evidence type="ECO:0000256" key="1">
    <source>
        <dbReference type="ARBA" id="ARBA00022527"/>
    </source>
</evidence>
<keyword evidence="5" id="KW-0067">ATP-binding</keyword>
<dbReference type="InterPro" id="IPR001245">
    <property type="entry name" value="Ser-Thr/Tyr_kinase_cat_dom"/>
</dbReference>
<dbReference type="EMBL" id="JACAZI010000016">
    <property type="protein sequence ID" value="KAF7343365.1"/>
    <property type="molecule type" value="Genomic_DNA"/>
</dbReference>
<dbReference type="Proteomes" id="UP000620124">
    <property type="component" value="Unassembled WGS sequence"/>
</dbReference>
<keyword evidence="4 9" id="KW-0418">Kinase</keyword>
<dbReference type="PANTHER" id="PTHR24350">
    <property type="entry name" value="SERINE/THREONINE-PROTEIN KINASE IAL-RELATED"/>
    <property type="match status" value="1"/>
</dbReference>
<comment type="caution">
    <text evidence="9">The sequence shown here is derived from an EMBL/GenBank/DDBJ whole genome shotgun (WGS) entry which is preliminary data.</text>
</comment>
<dbReference type="AlphaFoldDB" id="A0A8H6XKM0"/>
<dbReference type="Pfam" id="PF07714">
    <property type="entry name" value="PK_Tyr_Ser-Thr"/>
    <property type="match status" value="1"/>
</dbReference>
<keyword evidence="1" id="KW-0723">Serine/threonine-protein kinase</keyword>
<evidence type="ECO:0000313" key="10">
    <source>
        <dbReference type="Proteomes" id="UP000620124"/>
    </source>
</evidence>
<keyword evidence="3" id="KW-0547">Nucleotide-binding</keyword>
<evidence type="ECO:0000256" key="2">
    <source>
        <dbReference type="ARBA" id="ARBA00022679"/>
    </source>
</evidence>
<dbReference type="InterPro" id="IPR000719">
    <property type="entry name" value="Prot_kinase_dom"/>
</dbReference>
<dbReference type="InterPro" id="IPR030616">
    <property type="entry name" value="Aur-like"/>
</dbReference>
<keyword evidence="2" id="KW-0808">Transferase</keyword>
<dbReference type="PROSITE" id="PS50011">
    <property type="entry name" value="PROTEIN_KINASE_DOM"/>
    <property type="match status" value="1"/>
</dbReference>
<evidence type="ECO:0000259" key="8">
    <source>
        <dbReference type="PROSITE" id="PS50011"/>
    </source>
</evidence>
<gene>
    <name evidence="9" type="ORF">MVEN_01768800</name>
</gene>
<evidence type="ECO:0000313" key="9">
    <source>
        <dbReference type="EMBL" id="KAF7343365.1"/>
    </source>
</evidence>
<evidence type="ECO:0000256" key="7">
    <source>
        <dbReference type="PIRSR" id="PIRSR630616-3"/>
    </source>
</evidence>
<dbReference type="GO" id="GO:0005524">
    <property type="term" value="F:ATP binding"/>
    <property type="evidence" value="ECO:0007669"/>
    <property type="project" value="UniProtKB-KW"/>
</dbReference>
<evidence type="ECO:0000256" key="5">
    <source>
        <dbReference type="ARBA" id="ARBA00022840"/>
    </source>
</evidence>